<accession>A0A845AIM1</accession>
<protein>
    <submittedName>
        <fullName evidence="3">FAD-dependent oxidoreductase</fullName>
    </submittedName>
</protein>
<evidence type="ECO:0000259" key="2">
    <source>
        <dbReference type="Pfam" id="PF07992"/>
    </source>
</evidence>
<dbReference type="PIRSF" id="PIRSF037495">
    <property type="entry name" value="Opine_OX_OoxA/HcnB"/>
    <property type="match status" value="1"/>
</dbReference>
<dbReference type="CDD" id="cd19946">
    <property type="entry name" value="GlpA-like_Fer2_BFD-like"/>
    <property type="match status" value="1"/>
</dbReference>
<dbReference type="PRINTS" id="PR00368">
    <property type="entry name" value="FADPNR"/>
</dbReference>
<reference evidence="3 4" key="1">
    <citation type="submission" date="2019-12" db="EMBL/GenBank/DDBJ databases">
        <title>Genomic-based taxomic classification of the family Erythrobacteraceae.</title>
        <authorList>
            <person name="Xu L."/>
        </authorList>
    </citation>
    <scope>NUCLEOTIDE SEQUENCE [LARGE SCALE GENOMIC DNA]</scope>
    <source>
        <strain evidence="3 4">KEMB 9005-328</strain>
    </source>
</reference>
<gene>
    <name evidence="3" type="ORF">GRI58_10690</name>
</gene>
<dbReference type="GO" id="GO:0016491">
    <property type="term" value="F:oxidoreductase activity"/>
    <property type="evidence" value="ECO:0007669"/>
    <property type="project" value="UniProtKB-KW"/>
</dbReference>
<keyword evidence="4" id="KW-1185">Reference proteome</keyword>
<dbReference type="InterPro" id="IPR036188">
    <property type="entry name" value="FAD/NAD-bd_sf"/>
</dbReference>
<name>A0A845AIM1_9SPHN</name>
<evidence type="ECO:0000313" key="3">
    <source>
        <dbReference type="EMBL" id="MXP29287.1"/>
    </source>
</evidence>
<keyword evidence="1" id="KW-0560">Oxidoreductase</keyword>
<dbReference type="InterPro" id="IPR041854">
    <property type="entry name" value="BFD-like_2Fe2S-bd_dom_sf"/>
</dbReference>
<dbReference type="Gene3D" id="1.10.10.1100">
    <property type="entry name" value="BFD-like [2Fe-2S]-binding domain"/>
    <property type="match status" value="1"/>
</dbReference>
<evidence type="ECO:0000313" key="4">
    <source>
        <dbReference type="Proteomes" id="UP000439780"/>
    </source>
</evidence>
<feature type="domain" description="FAD/NAD(P)-binding" evidence="2">
    <location>
        <begin position="8"/>
        <end position="320"/>
    </location>
</feature>
<evidence type="ECO:0000256" key="1">
    <source>
        <dbReference type="ARBA" id="ARBA00023002"/>
    </source>
</evidence>
<dbReference type="PRINTS" id="PR00469">
    <property type="entry name" value="PNDRDTASEII"/>
</dbReference>
<dbReference type="SUPFAM" id="SSF51905">
    <property type="entry name" value="FAD/NAD(P)-binding domain"/>
    <property type="match status" value="1"/>
</dbReference>
<dbReference type="Proteomes" id="UP000439780">
    <property type="component" value="Unassembled WGS sequence"/>
</dbReference>
<dbReference type="PANTHER" id="PTHR42949:SF3">
    <property type="entry name" value="ANAEROBIC GLYCEROL-3-PHOSPHATE DEHYDROGENASE SUBUNIT B"/>
    <property type="match status" value="1"/>
</dbReference>
<dbReference type="EMBL" id="WTYA01000007">
    <property type="protein sequence ID" value="MXP29287.1"/>
    <property type="molecule type" value="Genomic_DNA"/>
</dbReference>
<dbReference type="Gene3D" id="3.50.50.60">
    <property type="entry name" value="FAD/NAD(P)-binding domain"/>
    <property type="match status" value="2"/>
</dbReference>
<dbReference type="Pfam" id="PF07992">
    <property type="entry name" value="Pyr_redox_2"/>
    <property type="match status" value="1"/>
</dbReference>
<dbReference type="InterPro" id="IPR023753">
    <property type="entry name" value="FAD/NAD-binding_dom"/>
</dbReference>
<proteinExistence type="predicted"/>
<dbReference type="InterPro" id="IPR051691">
    <property type="entry name" value="Metab_Enz_Cyan_OpOx_G3PDH"/>
</dbReference>
<dbReference type="AlphaFoldDB" id="A0A845AIM1"/>
<comment type="caution">
    <text evidence="3">The sequence shown here is derived from an EMBL/GenBank/DDBJ whole genome shotgun (WGS) entry which is preliminary data.</text>
</comment>
<dbReference type="PANTHER" id="PTHR42949">
    <property type="entry name" value="ANAEROBIC GLYCEROL-3-PHOSPHATE DEHYDROGENASE SUBUNIT B"/>
    <property type="match status" value="1"/>
</dbReference>
<dbReference type="OrthoDB" id="5287468at2"/>
<sequence length="460" mass="48272">MTNSIHHYDVAIIGGGPAGQAAALVLDQNGARIAVIDEQQRPGGQILRQPPQEFAMAQSMKGKSYTSLKSQLRAFEALNRCDWIGGKSVIGIDRSGGTVDLTLASGDGITQVSANRLLIASGCYDLPIPIPGWTLPGAMGAGGLQALVKAQAVVPDGRVLLAGTHPLMLIVATQVIAAGGTVAEVAFDQRQSFLARLLIKGAGTALRNFGLMLDAASAWATLRRAGVPVTFGQRLSVIEGLNRVSSARIGKRTVHCDAVGLCYGFLPQSDLPRLAGLSVRWAQPTGGWAAEHDGWMRSSVSQIFVAGETSGVAGAPAALLEGQIAGAGIALDLGLIPMDEAEAIRRDAARKQIRVSRFAALLDRIADPTSALTALRDANTILCRCEDVTIGAVETALIQDSDPNSVKLVTRCGMGTCQGRGCEHMLLRLAAHKRGVGPNELRGFTSRFPVRPTRIGDLIG</sequence>
<dbReference type="InterPro" id="IPR017224">
    <property type="entry name" value="Opine_Oxase_asu/HCN_bsu"/>
</dbReference>
<organism evidence="3 4">
    <name type="scientific">Qipengyuania algicida</name>
    <dbReference type="NCBI Taxonomy" id="1836209"/>
    <lineage>
        <taxon>Bacteria</taxon>
        <taxon>Pseudomonadati</taxon>
        <taxon>Pseudomonadota</taxon>
        <taxon>Alphaproteobacteria</taxon>
        <taxon>Sphingomonadales</taxon>
        <taxon>Erythrobacteraceae</taxon>
        <taxon>Qipengyuania</taxon>
    </lineage>
</organism>
<dbReference type="RefSeq" id="WP_160753568.1">
    <property type="nucleotide sequence ID" value="NZ_WTYA01000007.1"/>
</dbReference>